<evidence type="ECO:0000313" key="2">
    <source>
        <dbReference type="EMBL" id="GBP15549.1"/>
    </source>
</evidence>
<feature type="chain" id="PRO_5020039036" description="Secreted protein" evidence="1">
    <location>
        <begin position="28"/>
        <end position="74"/>
    </location>
</feature>
<organism evidence="2 3">
    <name type="scientific">Eumeta variegata</name>
    <name type="common">Bagworm moth</name>
    <name type="synonym">Eumeta japonica</name>
    <dbReference type="NCBI Taxonomy" id="151549"/>
    <lineage>
        <taxon>Eukaryota</taxon>
        <taxon>Metazoa</taxon>
        <taxon>Ecdysozoa</taxon>
        <taxon>Arthropoda</taxon>
        <taxon>Hexapoda</taxon>
        <taxon>Insecta</taxon>
        <taxon>Pterygota</taxon>
        <taxon>Neoptera</taxon>
        <taxon>Endopterygota</taxon>
        <taxon>Lepidoptera</taxon>
        <taxon>Glossata</taxon>
        <taxon>Ditrysia</taxon>
        <taxon>Tineoidea</taxon>
        <taxon>Psychidae</taxon>
        <taxon>Oiketicinae</taxon>
        <taxon>Eumeta</taxon>
    </lineage>
</organism>
<dbReference type="EMBL" id="BGZK01000072">
    <property type="protein sequence ID" value="GBP15549.1"/>
    <property type="molecule type" value="Genomic_DNA"/>
</dbReference>
<feature type="signal peptide" evidence="1">
    <location>
        <begin position="1"/>
        <end position="27"/>
    </location>
</feature>
<evidence type="ECO:0000313" key="3">
    <source>
        <dbReference type="Proteomes" id="UP000299102"/>
    </source>
</evidence>
<gene>
    <name evidence="2" type="ORF">EVAR_9324_1</name>
</gene>
<keyword evidence="3" id="KW-1185">Reference proteome</keyword>
<dbReference type="AlphaFoldDB" id="A0A4C1TLU5"/>
<protein>
    <recommendedName>
        <fullName evidence="4">Secreted protein</fullName>
    </recommendedName>
</protein>
<keyword evidence="1" id="KW-0732">Signal</keyword>
<proteinExistence type="predicted"/>
<name>A0A4C1TLU5_EUMVA</name>
<accession>A0A4C1TLU5</accession>
<evidence type="ECO:0000256" key="1">
    <source>
        <dbReference type="SAM" id="SignalP"/>
    </source>
</evidence>
<sequence>MSPPAPPAPRLMPLLISCLCVPFPSGGEHSSLCSRRTDVPDSNESEMYFVELCRTFFPLVPEMAHEFADVVVYG</sequence>
<dbReference type="Proteomes" id="UP000299102">
    <property type="component" value="Unassembled WGS sequence"/>
</dbReference>
<evidence type="ECO:0008006" key="4">
    <source>
        <dbReference type="Google" id="ProtNLM"/>
    </source>
</evidence>
<comment type="caution">
    <text evidence="2">The sequence shown here is derived from an EMBL/GenBank/DDBJ whole genome shotgun (WGS) entry which is preliminary data.</text>
</comment>
<reference evidence="2 3" key="1">
    <citation type="journal article" date="2019" name="Commun. Biol.">
        <title>The bagworm genome reveals a unique fibroin gene that provides high tensile strength.</title>
        <authorList>
            <person name="Kono N."/>
            <person name="Nakamura H."/>
            <person name="Ohtoshi R."/>
            <person name="Tomita M."/>
            <person name="Numata K."/>
            <person name="Arakawa K."/>
        </authorList>
    </citation>
    <scope>NUCLEOTIDE SEQUENCE [LARGE SCALE GENOMIC DNA]</scope>
</reference>